<feature type="non-terminal residue" evidence="8">
    <location>
        <position position="252"/>
    </location>
</feature>
<feature type="compositionally biased region" description="Pro residues" evidence="7">
    <location>
        <begin position="140"/>
        <end position="151"/>
    </location>
</feature>
<keyword evidence="4" id="KW-0853">WD repeat</keyword>
<dbReference type="Gene3D" id="2.130.10.10">
    <property type="entry name" value="YVTN repeat-like/Quinoprotein amine dehydrogenase"/>
    <property type="match status" value="1"/>
</dbReference>
<evidence type="ECO:0000313" key="9">
    <source>
        <dbReference type="Proteomes" id="UP001152795"/>
    </source>
</evidence>
<dbReference type="GO" id="GO:0005737">
    <property type="term" value="C:cytoplasm"/>
    <property type="evidence" value="ECO:0007669"/>
    <property type="project" value="UniProtKB-SubCell"/>
</dbReference>
<protein>
    <submittedName>
        <fullName evidence="8">Uncharacterized protein</fullName>
    </submittedName>
</protein>
<dbReference type="SMART" id="SM01167">
    <property type="entry name" value="DUF1900"/>
    <property type="match status" value="1"/>
</dbReference>
<dbReference type="GO" id="GO:0003779">
    <property type="term" value="F:actin binding"/>
    <property type="evidence" value="ECO:0007669"/>
    <property type="project" value="UniProtKB-KW"/>
</dbReference>
<dbReference type="InterPro" id="IPR015048">
    <property type="entry name" value="DUF1899"/>
</dbReference>
<dbReference type="PANTHER" id="PTHR10856">
    <property type="entry name" value="CORONIN"/>
    <property type="match status" value="1"/>
</dbReference>
<dbReference type="OrthoDB" id="1850764at2759"/>
<gene>
    <name evidence="8" type="ORF">PACLA_8A089451</name>
</gene>
<evidence type="ECO:0000256" key="2">
    <source>
        <dbReference type="ARBA" id="ARBA00009482"/>
    </source>
</evidence>
<evidence type="ECO:0000256" key="7">
    <source>
        <dbReference type="SAM" id="MobiDB-lite"/>
    </source>
</evidence>
<dbReference type="InterPro" id="IPR015505">
    <property type="entry name" value="Coronin"/>
</dbReference>
<organism evidence="8 9">
    <name type="scientific">Paramuricea clavata</name>
    <name type="common">Red gorgonian</name>
    <name type="synonym">Violescent sea-whip</name>
    <dbReference type="NCBI Taxonomy" id="317549"/>
    <lineage>
        <taxon>Eukaryota</taxon>
        <taxon>Metazoa</taxon>
        <taxon>Cnidaria</taxon>
        <taxon>Anthozoa</taxon>
        <taxon>Octocorallia</taxon>
        <taxon>Malacalcyonacea</taxon>
        <taxon>Plexauridae</taxon>
        <taxon>Paramuricea</taxon>
    </lineage>
</organism>
<sequence length="252" mass="27996">GETSVHFIEVKNGAPHLNPVTTHRLTEQMKGATLIPKLAVNVMSCEVVRLMVLTKSSIMPLRYQVPRKSYRELHADLFPDTYSEEPAMTSEEWFQGENKERSKISLDPSKRPVREKKKAAVPAKVEPQSETTKTVQSEKTPPPKTPPPMTSPPASKEVDTPTSSATSQTNTQQDSGSSEPSATYKRPHKTFSNLYHSKYRHLKGSPLHRSQYIENVRNLSNSIFGECDGFQSNSKRAAIPLEGPGGKIAVIE</sequence>
<evidence type="ECO:0000256" key="4">
    <source>
        <dbReference type="ARBA" id="ARBA00022574"/>
    </source>
</evidence>
<evidence type="ECO:0000256" key="6">
    <source>
        <dbReference type="ARBA" id="ARBA00023203"/>
    </source>
</evidence>
<dbReference type="AlphaFoldDB" id="A0A7D9K9Y2"/>
<comment type="similarity">
    <text evidence="2">Belongs to the WD repeat coronin family.</text>
</comment>
<dbReference type="Proteomes" id="UP001152795">
    <property type="component" value="Unassembled WGS sequence"/>
</dbReference>
<dbReference type="InterPro" id="IPR015943">
    <property type="entry name" value="WD40/YVTN_repeat-like_dom_sf"/>
</dbReference>
<dbReference type="PANTHER" id="PTHR10856:SF20">
    <property type="entry name" value="CORONIN-7"/>
    <property type="match status" value="1"/>
</dbReference>
<feature type="region of interest" description="Disordered" evidence="7">
    <location>
        <begin position="91"/>
        <end position="187"/>
    </location>
</feature>
<dbReference type="Pfam" id="PF16300">
    <property type="entry name" value="WD40_4"/>
    <property type="match status" value="1"/>
</dbReference>
<reference evidence="8" key="1">
    <citation type="submission" date="2020-04" db="EMBL/GenBank/DDBJ databases">
        <authorList>
            <person name="Alioto T."/>
            <person name="Alioto T."/>
            <person name="Gomez Garrido J."/>
        </authorList>
    </citation>
    <scope>NUCLEOTIDE SEQUENCE</scope>
    <source>
        <strain evidence="8">A484AB</strain>
    </source>
</reference>
<keyword evidence="5" id="KW-0677">Repeat</keyword>
<evidence type="ECO:0000256" key="3">
    <source>
        <dbReference type="ARBA" id="ARBA00022490"/>
    </source>
</evidence>
<comment type="subcellular location">
    <subcellularLocation>
        <location evidence="1">Cytoplasm</location>
    </subcellularLocation>
</comment>
<keyword evidence="9" id="KW-1185">Reference proteome</keyword>
<feature type="compositionally biased region" description="Low complexity" evidence="7">
    <location>
        <begin position="152"/>
        <end position="173"/>
    </location>
</feature>
<name>A0A7D9K9Y2_PARCT</name>
<dbReference type="Pfam" id="PF08953">
    <property type="entry name" value="DUF1899"/>
    <property type="match status" value="1"/>
</dbReference>
<feature type="compositionally biased region" description="Basic and acidic residues" evidence="7">
    <location>
        <begin position="97"/>
        <end position="112"/>
    </location>
</feature>
<evidence type="ECO:0000313" key="8">
    <source>
        <dbReference type="EMBL" id="CAB4042644.1"/>
    </source>
</evidence>
<dbReference type="EMBL" id="CACRXK020030544">
    <property type="protein sequence ID" value="CAB4042644.1"/>
    <property type="molecule type" value="Genomic_DNA"/>
</dbReference>
<evidence type="ECO:0000256" key="1">
    <source>
        <dbReference type="ARBA" id="ARBA00004496"/>
    </source>
</evidence>
<keyword evidence="3" id="KW-0963">Cytoplasm</keyword>
<proteinExistence type="inferred from homology"/>
<evidence type="ECO:0000256" key="5">
    <source>
        <dbReference type="ARBA" id="ARBA00022737"/>
    </source>
</evidence>
<accession>A0A7D9K9Y2</accession>
<dbReference type="SMART" id="SM01166">
    <property type="entry name" value="DUF1899"/>
    <property type="match status" value="1"/>
</dbReference>
<keyword evidence="6" id="KW-0009">Actin-binding</keyword>
<feature type="non-terminal residue" evidence="8">
    <location>
        <position position="1"/>
    </location>
</feature>
<comment type="caution">
    <text evidence="8">The sequence shown here is derived from an EMBL/GenBank/DDBJ whole genome shotgun (WGS) entry which is preliminary data.</text>
</comment>